<comment type="caution">
    <text evidence="3">The sequence shown here is derived from an EMBL/GenBank/DDBJ whole genome shotgun (WGS) entry which is preliminary data.</text>
</comment>
<sequence>MPTIPLIRCLLALALLLGAVGCGESKQRVTIMVPWSDDEFRAFDSVVRAFEDEHDGRIEVDVQVTRDLTQQLDAAVVADAPPDLAVLPSIAALHKYAGEKLSSLEEMDTSSFVQPFRGLGMEGGKVYAVPVKADVKSLVWHGPDVTGPLPRSWPAFRDRTERWCLGLESGPVSGWPGADWIADILLAQEGVATYKKWLSGGADWDSKPMVQAWTTWRDLVEKRGLDGASTREFRAATAGMTKPSATCSLSHGALSATAFEQRDVKDGKYRFEAPTPKLLQVSADYIGKFTKEDDPDNASADELIAYLASPEGQRAWVNAPTSYALSAHEAVTRYDNSTTQRDLASLLRSDATLCFSAADAMDPDVSAAFYRAVLDYARGTERDPTRLLRDLDNVRTTPPRTLTDDLCATRT</sequence>
<dbReference type="AlphaFoldDB" id="A0A917RFB6"/>
<protein>
    <submittedName>
        <fullName evidence="3">ABC transporter substrate-binding protein</fullName>
    </submittedName>
</protein>
<reference evidence="3" key="2">
    <citation type="submission" date="2020-09" db="EMBL/GenBank/DDBJ databases">
        <authorList>
            <person name="Sun Q."/>
            <person name="Ohkuma M."/>
        </authorList>
    </citation>
    <scope>NUCLEOTIDE SEQUENCE</scope>
    <source>
        <strain evidence="3">JCM 3035</strain>
    </source>
</reference>
<dbReference type="InterPro" id="IPR006059">
    <property type="entry name" value="SBP"/>
</dbReference>
<dbReference type="Proteomes" id="UP000637788">
    <property type="component" value="Unassembled WGS sequence"/>
</dbReference>
<dbReference type="EMBL" id="BMPQ01000032">
    <property type="protein sequence ID" value="GGL05545.1"/>
    <property type="molecule type" value="Genomic_DNA"/>
</dbReference>
<evidence type="ECO:0000256" key="2">
    <source>
        <dbReference type="ARBA" id="ARBA00022448"/>
    </source>
</evidence>
<evidence type="ECO:0000256" key="1">
    <source>
        <dbReference type="ARBA" id="ARBA00008520"/>
    </source>
</evidence>
<keyword evidence="4" id="KW-1185">Reference proteome</keyword>
<dbReference type="PANTHER" id="PTHR43649:SF29">
    <property type="entry name" value="OSMOPROTECTIVE COMPOUNDS-BINDING PROTEIN GGTB"/>
    <property type="match status" value="1"/>
</dbReference>
<proteinExistence type="inferred from homology"/>
<accession>A0A917RFB6</accession>
<dbReference type="Pfam" id="PF13416">
    <property type="entry name" value="SBP_bac_8"/>
    <property type="match status" value="1"/>
</dbReference>
<dbReference type="SUPFAM" id="SSF53850">
    <property type="entry name" value="Periplasmic binding protein-like II"/>
    <property type="match status" value="1"/>
</dbReference>
<reference evidence="3" key="1">
    <citation type="journal article" date="2014" name="Int. J. Syst. Evol. Microbiol.">
        <title>Complete genome sequence of Corynebacterium casei LMG S-19264T (=DSM 44701T), isolated from a smear-ripened cheese.</title>
        <authorList>
            <consortium name="US DOE Joint Genome Institute (JGI-PGF)"/>
            <person name="Walter F."/>
            <person name="Albersmeier A."/>
            <person name="Kalinowski J."/>
            <person name="Ruckert C."/>
        </authorList>
    </citation>
    <scope>NUCLEOTIDE SEQUENCE</scope>
    <source>
        <strain evidence="3">JCM 3035</strain>
    </source>
</reference>
<name>A0A917RFB6_9ACTN</name>
<organism evidence="3 4">
    <name type="scientific">Streptomyces flaveus</name>
    <dbReference type="NCBI Taxonomy" id="66370"/>
    <lineage>
        <taxon>Bacteria</taxon>
        <taxon>Bacillati</taxon>
        <taxon>Actinomycetota</taxon>
        <taxon>Actinomycetes</taxon>
        <taxon>Kitasatosporales</taxon>
        <taxon>Streptomycetaceae</taxon>
        <taxon>Streptomyces</taxon>
        <taxon>Streptomyces aurantiacus group</taxon>
    </lineage>
</organism>
<keyword evidence="2" id="KW-0813">Transport</keyword>
<dbReference type="PANTHER" id="PTHR43649">
    <property type="entry name" value="ARABINOSE-BINDING PROTEIN-RELATED"/>
    <property type="match status" value="1"/>
</dbReference>
<evidence type="ECO:0000313" key="4">
    <source>
        <dbReference type="Proteomes" id="UP000637788"/>
    </source>
</evidence>
<gene>
    <name evidence="3" type="ORF">GCM10010094_77900</name>
</gene>
<dbReference type="InterPro" id="IPR050490">
    <property type="entry name" value="Bact_solute-bd_prot1"/>
</dbReference>
<comment type="similarity">
    <text evidence="1">Belongs to the bacterial solute-binding protein 1 family.</text>
</comment>
<dbReference type="Gene3D" id="3.40.190.10">
    <property type="entry name" value="Periplasmic binding protein-like II"/>
    <property type="match status" value="3"/>
</dbReference>
<evidence type="ECO:0000313" key="3">
    <source>
        <dbReference type="EMBL" id="GGL05545.1"/>
    </source>
</evidence>